<feature type="domain" description="VTT" evidence="7">
    <location>
        <begin position="32"/>
        <end position="155"/>
    </location>
</feature>
<dbReference type="GO" id="GO:0005886">
    <property type="term" value="C:plasma membrane"/>
    <property type="evidence" value="ECO:0007669"/>
    <property type="project" value="UniProtKB-SubCell"/>
</dbReference>
<keyword evidence="3 6" id="KW-0812">Transmembrane</keyword>
<dbReference type="AlphaFoldDB" id="T0ZSP8"/>
<gene>
    <name evidence="8" type="ORF">B1A_19802</name>
</gene>
<sequence length="157" mass="16732">MAGVHLRELLASYGYPLLFLGTVIEGTGVPAPIELLILAAGYLIAAGTMNVAAVWVTVTVGNTIGNSLGYLLGRQGGRPLFTWVAQRLGLSSAEIARAENWFARYGGITQAFSRWIGITRTPAILGAGVTRMPFLSFVGWSIFGDGVWALFWTLVAA</sequence>
<organism evidence="8">
    <name type="scientific">mine drainage metagenome</name>
    <dbReference type="NCBI Taxonomy" id="410659"/>
    <lineage>
        <taxon>unclassified sequences</taxon>
        <taxon>metagenomes</taxon>
        <taxon>ecological metagenomes</taxon>
    </lineage>
</organism>
<evidence type="ECO:0000313" key="8">
    <source>
        <dbReference type="EMBL" id="EQD31699.1"/>
    </source>
</evidence>
<feature type="transmembrane region" description="Helical" evidence="6">
    <location>
        <begin position="134"/>
        <end position="155"/>
    </location>
</feature>
<evidence type="ECO:0000259" key="7">
    <source>
        <dbReference type="Pfam" id="PF09335"/>
    </source>
</evidence>
<dbReference type="EMBL" id="AUZX01014617">
    <property type="protein sequence ID" value="EQD31699.1"/>
    <property type="molecule type" value="Genomic_DNA"/>
</dbReference>
<protein>
    <submittedName>
        <fullName evidence="8">SNARE associated protein</fullName>
    </submittedName>
</protein>
<evidence type="ECO:0000256" key="6">
    <source>
        <dbReference type="SAM" id="Phobius"/>
    </source>
</evidence>
<keyword evidence="5 6" id="KW-0472">Membrane</keyword>
<feature type="transmembrane region" description="Helical" evidence="6">
    <location>
        <begin position="35"/>
        <end position="58"/>
    </location>
</feature>
<evidence type="ECO:0000256" key="1">
    <source>
        <dbReference type="ARBA" id="ARBA00004651"/>
    </source>
</evidence>
<evidence type="ECO:0000256" key="5">
    <source>
        <dbReference type="ARBA" id="ARBA00023136"/>
    </source>
</evidence>
<feature type="non-terminal residue" evidence="8">
    <location>
        <position position="157"/>
    </location>
</feature>
<dbReference type="PANTHER" id="PTHR42709:SF6">
    <property type="entry name" value="UNDECAPRENYL PHOSPHATE TRANSPORTER A"/>
    <property type="match status" value="1"/>
</dbReference>
<evidence type="ECO:0000256" key="2">
    <source>
        <dbReference type="ARBA" id="ARBA00022475"/>
    </source>
</evidence>
<reference evidence="8" key="2">
    <citation type="journal article" date="2014" name="ISME J.">
        <title>Microbial stratification in low pH oxic and suboxic macroscopic growths along an acid mine drainage.</title>
        <authorList>
            <person name="Mendez-Garcia C."/>
            <person name="Mesa V."/>
            <person name="Sprenger R.R."/>
            <person name="Richter M."/>
            <person name="Diez M.S."/>
            <person name="Solano J."/>
            <person name="Bargiela R."/>
            <person name="Golyshina O.V."/>
            <person name="Manteca A."/>
            <person name="Ramos J.L."/>
            <person name="Gallego J.R."/>
            <person name="Llorente I."/>
            <person name="Martins Dos Santos V.A."/>
            <person name="Jensen O.N."/>
            <person name="Pelaez A.I."/>
            <person name="Sanchez J."/>
            <person name="Ferrer M."/>
        </authorList>
    </citation>
    <scope>NUCLEOTIDE SEQUENCE</scope>
</reference>
<comment type="subcellular location">
    <subcellularLocation>
        <location evidence="1">Cell membrane</location>
        <topology evidence="1">Multi-pass membrane protein</topology>
    </subcellularLocation>
</comment>
<dbReference type="InterPro" id="IPR051311">
    <property type="entry name" value="DedA_domain"/>
</dbReference>
<keyword evidence="4 6" id="KW-1133">Transmembrane helix</keyword>
<reference evidence="8" key="1">
    <citation type="submission" date="2013-08" db="EMBL/GenBank/DDBJ databases">
        <authorList>
            <person name="Mendez C."/>
            <person name="Richter M."/>
            <person name="Ferrer M."/>
            <person name="Sanchez J."/>
        </authorList>
    </citation>
    <scope>NUCLEOTIDE SEQUENCE</scope>
</reference>
<name>T0ZSP8_9ZZZZ</name>
<dbReference type="InterPro" id="IPR032816">
    <property type="entry name" value="VTT_dom"/>
</dbReference>
<evidence type="ECO:0000256" key="3">
    <source>
        <dbReference type="ARBA" id="ARBA00022692"/>
    </source>
</evidence>
<accession>T0ZSP8</accession>
<dbReference type="PANTHER" id="PTHR42709">
    <property type="entry name" value="ALKALINE PHOSPHATASE LIKE PROTEIN"/>
    <property type="match status" value="1"/>
</dbReference>
<proteinExistence type="predicted"/>
<evidence type="ECO:0000256" key="4">
    <source>
        <dbReference type="ARBA" id="ARBA00022989"/>
    </source>
</evidence>
<keyword evidence="2" id="KW-1003">Cell membrane</keyword>
<comment type="caution">
    <text evidence="8">The sequence shown here is derived from an EMBL/GenBank/DDBJ whole genome shotgun (WGS) entry which is preliminary data.</text>
</comment>
<dbReference type="Pfam" id="PF09335">
    <property type="entry name" value="VTT_dom"/>
    <property type="match status" value="1"/>
</dbReference>